<dbReference type="InterPro" id="IPR050090">
    <property type="entry name" value="Tyrosine_recombinase_XerCD"/>
</dbReference>
<dbReference type="InterPro" id="IPR011010">
    <property type="entry name" value="DNA_brk_join_enz"/>
</dbReference>
<accession>A0AAD1YF14</accession>
<dbReference type="GO" id="GO:0015074">
    <property type="term" value="P:DNA integration"/>
    <property type="evidence" value="ECO:0007669"/>
    <property type="project" value="UniProtKB-KW"/>
</dbReference>
<dbReference type="RefSeq" id="WP_317049365.1">
    <property type="nucleotide sequence ID" value="NZ_CAMRXC010000188.1"/>
</dbReference>
<comment type="caution">
    <text evidence="7">The sequence shown here is derived from an EMBL/GenBank/DDBJ whole genome shotgun (WGS) entry which is preliminary data.</text>
</comment>
<dbReference type="Pfam" id="PF00589">
    <property type="entry name" value="Phage_integrase"/>
    <property type="match status" value="1"/>
</dbReference>
<comment type="similarity">
    <text evidence="2">Belongs to the 'phage' integrase family.</text>
</comment>
<dbReference type="PANTHER" id="PTHR30349:SF64">
    <property type="entry name" value="PROPHAGE INTEGRASE INTD-RELATED"/>
    <property type="match status" value="1"/>
</dbReference>
<name>A0AAD1YF14_9CLOT</name>
<evidence type="ECO:0000313" key="8">
    <source>
        <dbReference type="Proteomes" id="UP001189143"/>
    </source>
</evidence>
<comment type="function">
    <text evidence="1">Site-specific tyrosine recombinase, which acts by catalyzing the cutting and rejoining of the recombining DNA molecules.</text>
</comment>
<dbReference type="InterPro" id="IPR002104">
    <property type="entry name" value="Integrase_catalytic"/>
</dbReference>
<sequence>MKRRTNGTGTIYKHKERNNYIGELIIGYNISIDKHGNLKKHAKRKSFSGDTQKIVSQKMDEYAKNNPLSLSSDILLGNYIGYYLKTYKLNTIKPTSYDTLDNVWKNHIRYSNIGMLTLNAVKTADIQKLINEKNIAGLSLSRMKKIKEVLNGAFKCAIMENLITINPVNGLKLPSKENLITPIKEIKRYSDNDINSLESIIYTRKKNNLPLYRHAFAFILILETGMREGEICALKWNSIELDKEKPYLIVTNNVTFAKQRNSNAEASKRILRESSTKTKSGRRKIPLTKKAVDAIKELKKEQKKLGIESEYLISTPKGECLNPRNLIQCFNSICKKANVTNQGIHALRHTMATRYLLKGLNIEILSKILGHASSEITRKHYINFLNDDIVDQFLMYQVI</sequence>
<gene>
    <name evidence="7" type="ORF">CNEO2_290044</name>
</gene>
<evidence type="ECO:0000256" key="5">
    <source>
        <dbReference type="ARBA" id="ARBA00023172"/>
    </source>
</evidence>
<proteinExistence type="inferred from homology"/>
<dbReference type="PROSITE" id="PS51898">
    <property type="entry name" value="TYR_RECOMBINASE"/>
    <property type="match status" value="1"/>
</dbReference>
<evidence type="ECO:0000313" key="7">
    <source>
        <dbReference type="EMBL" id="CAI3591456.1"/>
    </source>
</evidence>
<dbReference type="CDD" id="cd01189">
    <property type="entry name" value="INT_ICEBs1_C_like"/>
    <property type="match status" value="1"/>
</dbReference>
<dbReference type="SUPFAM" id="SSF56349">
    <property type="entry name" value="DNA breaking-rejoining enzymes"/>
    <property type="match status" value="1"/>
</dbReference>
<dbReference type="EMBL" id="CAMTCP010000221">
    <property type="protein sequence ID" value="CAI3591456.1"/>
    <property type="molecule type" value="Genomic_DNA"/>
</dbReference>
<keyword evidence="3" id="KW-0229">DNA integration</keyword>
<evidence type="ECO:0000256" key="4">
    <source>
        <dbReference type="ARBA" id="ARBA00023125"/>
    </source>
</evidence>
<feature type="domain" description="Tyr recombinase" evidence="6">
    <location>
        <begin position="184"/>
        <end position="394"/>
    </location>
</feature>
<dbReference type="Gene3D" id="1.10.443.10">
    <property type="entry name" value="Intergrase catalytic core"/>
    <property type="match status" value="1"/>
</dbReference>
<evidence type="ECO:0000256" key="3">
    <source>
        <dbReference type="ARBA" id="ARBA00022908"/>
    </source>
</evidence>
<dbReference type="PANTHER" id="PTHR30349">
    <property type="entry name" value="PHAGE INTEGRASE-RELATED"/>
    <property type="match status" value="1"/>
</dbReference>
<keyword evidence="4" id="KW-0238">DNA-binding</keyword>
<dbReference type="Gene3D" id="1.10.150.130">
    <property type="match status" value="1"/>
</dbReference>
<evidence type="ECO:0000256" key="1">
    <source>
        <dbReference type="ARBA" id="ARBA00003283"/>
    </source>
</evidence>
<dbReference type="Proteomes" id="UP001189143">
    <property type="component" value="Unassembled WGS sequence"/>
</dbReference>
<evidence type="ECO:0000259" key="6">
    <source>
        <dbReference type="PROSITE" id="PS51898"/>
    </source>
</evidence>
<dbReference type="InterPro" id="IPR010998">
    <property type="entry name" value="Integrase_recombinase_N"/>
</dbReference>
<dbReference type="Pfam" id="PF14659">
    <property type="entry name" value="Phage_int_SAM_3"/>
    <property type="match status" value="1"/>
</dbReference>
<organism evidence="7 8">
    <name type="scientific">Clostridium neonatale</name>
    <dbReference type="NCBI Taxonomy" id="137838"/>
    <lineage>
        <taxon>Bacteria</taxon>
        <taxon>Bacillati</taxon>
        <taxon>Bacillota</taxon>
        <taxon>Clostridia</taxon>
        <taxon>Eubacteriales</taxon>
        <taxon>Clostridiaceae</taxon>
        <taxon>Clostridium</taxon>
    </lineage>
</organism>
<dbReference type="AlphaFoldDB" id="A0AAD1YF14"/>
<protein>
    <submittedName>
        <fullName evidence="7">Integrase</fullName>
    </submittedName>
</protein>
<dbReference type="GO" id="GO:0003677">
    <property type="term" value="F:DNA binding"/>
    <property type="evidence" value="ECO:0007669"/>
    <property type="project" value="UniProtKB-KW"/>
</dbReference>
<dbReference type="GO" id="GO:0006310">
    <property type="term" value="P:DNA recombination"/>
    <property type="evidence" value="ECO:0007669"/>
    <property type="project" value="UniProtKB-KW"/>
</dbReference>
<keyword evidence="5" id="KW-0233">DNA recombination</keyword>
<reference evidence="7" key="1">
    <citation type="submission" date="2022-10" db="EMBL/GenBank/DDBJ databases">
        <authorList>
            <person name="Aires J."/>
            <person name="Mesa V."/>
        </authorList>
    </citation>
    <scope>NUCLEOTIDE SEQUENCE</scope>
    <source>
        <strain evidence="7">Clostridium neonatale JD116</strain>
    </source>
</reference>
<dbReference type="InterPro" id="IPR013762">
    <property type="entry name" value="Integrase-like_cat_sf"/>
</dbReference>
<evidence type="ECO:0000256" key="2">
    <source>
        <dbReference type="ARBA" id="ARBA00008857"/>
    </source>
</evidence>
<dbReference type="InterPro" id="IPR004107">
    <property type="entry name" value="Integrase_SAM-like_N"/>
</dbReference>